<reference evidence="2 3" key="1">
    <citation type="journal article" date="2013" name="ISME J.">
        <title>A metabolic model for members of the genus Tetrasphaera involved in enhanced biological phosphorus removal.</title>
        <authorList>
            <person name="Kristiansen R."/>
            <person name="Nguyen H.T.T."/>
            <person name="Saunders A.M."/>
            <person name="Nielsen J.L."/>
            <person name="Wimmer R."/>
            <person name="Le V.Q."/>
            <person name="McIlroy S.J."/>
            <person name="Petrovski S."/>
            <person name="Seviour R.J."/>
            <person name="Calteau A."/>
            <person name="Nielsen K.L."/>
            <person name="Nielsen P.H."/>
        </authorList>
    </citation>
    <scope>NUCLEOTIDE SEQUENCE [LARGE SCALE GENOMIC DNA]</scope>
    <source>
        <strain evidence="2 3">Lp2</strain>
    </source>
</reference>
<gene>
    <name evidence="2" type="ORF">BN10_920036</name>
</gene>
<evidence type="ECO:0000313" key="3">
    <source>
        <dbReference type="Proteomes" id="UP000013167"/>
    </source>
</evidence>
<evidence type="ECO:0000313" key="2">
    <source>
        <dbReference type="EMBL" id="CCH71406.1"/>
    </source>
</evidence>
<dbReference type="RefSeq" id="WP_010851233.1">
    <property type="nucleotide sequence ID" value="NZ_HF570956.1"/>
</dbReference>
<organism evidence="2 3">
    <name type="scientific">Phycicoccus elongatus Lp2</name>
    <dbReference type="NCBI Taxonomy" id="1193181"/>
    <lineage>
        <taxon>Bacteria</taxon>
        <taxon>Bacillati</taxon>
        <taxon>Actinomycetota</taxon>
        <taxon>Actinomycetes</taxon>
        <taxon>Micrococcales</taxon>
        <taxon>Intrasporangiaceae</taxon>
        <taxon>Phycicoccus</taxon>
    </lineage>
</organism>
<dbReference type="HOGENOM" id="CLU_1440416_0_0_11"/>
<comment type="caution">
    <text evidence="2">The sequence shown here is derived from an EMBL/GenBank/DDBJ whole genome shotgun (WGS) entry which is preliminary data.</text>
</comment>
<evidence type="ECO:0000256" key="1">
    <source>
        <dbReference type="SAM" id="MobiDB-lite"/>
    </source>
</evidence>
<accession>N0E5K9</accession>
<proteinExistence type="predicted"/>
<dbReference type="STRING" id="1193181.BN10_920036"/>
<sequence>MGRFPAIVCRGLGSGTVRSLTLGSARVALAAGDRELAMWRSHQDEDERLGEWMARWRDTDGVRATLRLVRRAVRVHRIVLGERLGHPPTGAEVRREWFSPLGRGLDLASRRVLPRRILPTRVLPTRGPTAADESVAGEAPADRRRHKSAVRRAPLLCIVEPRSRDIVAFLDRLVADGVLDVRAGSDPG</sequence>
<dbReference type="AlphaFoldDB" id="N0E5K9"/>
<dbReference type="Proteomes" id="UP000013167">
    <property type="component" value="Unassembled WGS sequence"/>
</dbReference>
<name>N0E5K9_9MICO</name>
<keyword evidence="3" id="KW-1185">Reference proteome</keyword>
<feature type="region of interest" description="Disordered" evidence="1">
    <location>
        <begin position="124"/>
        <end position="146"/>
    </location>
</feature>
<dbReference type="EMBL" id="CAIZ01000166">
    <property type="protein sequence ID" value="CCH71406.1"/>
    <property type="molecule type" value="Genomic_DNA"/>
</dbReference>
<protein>
    <submittedName>
        <fullName evidence="2">Uncharacterized protein</fullName>
    </submittedName>
</protein>